<dbReference type="InParanoid" id="A0A2I0LKQ1"/>
<dbReference type="Proteomes" id="UP000053872">
    <property type="component" value="Unassembled WGS sequence"/>
</dbReference>
<dbReference type="STRING" id="8932.A0A2I0LKQ1"/>
<accession>A0A2I0LKQ1</accession>
<feature type="domain" description="Maestro-like HEAT-repeats" evidence="1">
    <location>
        <begin position="568"/>
        <end position="676"/>
    </location>
</feature>
<reference evidence="3 4" key="1">
    <citation type="journal article" date="2013" name="Science">
        <title>Genomic diversity and evolution of the head crest in the rock pigeon.</title>
        <authorList>
            <person name="Shapiro M.D."/>
            <person name="Kronenberg Z."/>
            <person name="Li C."/>
            <person name="Domyan E.T."/>
            <person name="Pan H."/>
            <person name="Campbell M."/>
            <person name="Tan H."/>
            <person name="Huff C.D."/>
            <person name="Hu H."/>
            <person name="Vickrey A.I."/>
            <person name="Nielsen S.C."/>
            <person name="Stringham S.A."/>
            <person name="Hu H."/>
            <person name="Willerslev E."/>
            <person name="Gilbert M.T."/>
            <person name="Yandell M."/>
            <person name="Zhang G."/>
            <person name="Wang J."/>
        </authorList>
    </citation>
    <scope>NUCLEOTIDE SEQUENCE [LARGE SCALE GENOMIC DNA]</scope>
    <source>
        <tissue evidence="3">Blood</tissue>
    </source>
</reference>
<name>A0A2I0LKQ1_COLLI</name>
<evidence type="ECO:0000313" key="3">
    <source>
        <dbReference type="EMBL" id="PKK18012.1"/>
    </source>
</evidence>
<feature type="domain" description="MROH2B-like HEAT-repeats" evidence="2">
    <location>
        <begin position="1"/>
        <end position="544"/>
    </location>
</feature>
<dbReference type="InterPro" id="IPR055408">
    <property type="entry name" value="HEAT_MROH2B-like"/>
</dbReference>
<keyword evidence="4" id="KW-1185">Reference proteome</keyword>
<evidence type="ECO:0000259" key="2">
    <source>
        <dbReference type="Pfam" id="PF23210"/>
    </source>
</evidence>
<comment type="caution">
    <text evidence="3">The sequence shown here is derived from an EMBL/GenBank/DDBJ whole genome shotgun (WGS) entry which is preliminary data.</text>
</comment>
<dbReference type="InterPro" id="IPR016024">
    <property type="entry name" value="ARM-type_fold"/>
</dbReference>
<dbReference type="InterPro" id="IPR045206">
    <property type="entry name" value="Maestro_heat-like_prot"/>
</dbReference>
<proteinExistence type="predicted"/>
<evidence type="ECO:0000313" key="4">
    <source>
        <dbReference type="Proteomes" id="UP000053872"/>
    </source>
</evidence>
<gene>
    <name evidence="3" type="primary">MROH1</name>
    <name evidence="3" type="ORF">A306_00014592</name>
</gene>
<dbReference type="GO" id="GO:0005737">
    <property type="term" value="C:cytoplasm"/>
    <property type="evidence" value="ECO:0007669"/>
    <property type="project" value="TreeGrafter"/>
</dbReference>
<dbReference type="PANTHER" id="PTHR23120:SF44">
    <property type="entry name" value="MAESTRO HEAT-LIKE REPEAT-CONTAINING PROTEIN FAMILY MEMBER 1"/>
    <property type="match status" value="1"/>
</dbReference>
<dbReference type="InterPro" id="IPR048465">
    <property type="entry name" value="Maestro-like_HEAT"/>
</dbReference>
<dbReference type="AlphaFoldDB" id="A0A2I0LKQ1"/>
<dbReference type="PANTHER" id="PTHR23120">
    <property type="entry name" value="MAESTRO-RELATED HEAT DOMAIN-CONTAINING"/>
    <property type="match status" value="1"/>
</dbReference>
<dbReference type="EMBL" id="AKCR02000244">
    <property type="protein sequence ID" value="PKK18012.1"/>
    <property type="molecule type" value="Genomic_DNA"/>
</dbReference>
<evidence type="ECO:0000259" key="1">
    <source>
        <dbReference type="Pfam" id="PF21047"/>
    </source>
</evidence>
<dbReference type="Pfam" id="PF23210">
    <property type="entry name" value="HEAT_Maestro_2"/>
    <property type="match status" value="1"/>
</dbReference>
<protein>
    <submittedName>
        <fullName evidence="3">Maestro heat-like repeat family member 1</fullName>
    </submittedName>
</protein>
<dbReference type="Pfam" id="PF21047">
    <property type="entry name" value="HEAT_Maestro"/>
    <property type="match status" value="1"/>
</dbReference>
<organism evidence="3 4">
    <name type="scientific">Columba livia</name>
    <name type="common">Rock dove</name>
    <dbReference type="NCBI Taxonomy" id="8932"/>
    <lineage>
        <taxon>Eukaryota</taxon>
        <taxon>Metazoa</taxon>
        <taxon>Chordata</taxon>
        <taxon>Craniata</taxon>
        <taxon>Vertebrata</taxon>
        <taxon>Euteleostomi</taxon>
        <taxon>Archelosauria</taxon>
        <taxon>Archosauria</taxon>
        <taxon>Dinosauria</taxon>
        <taxon>Saurischia</taxon>
        <taxon>Theropoda</taxon>
        <taxon>Coelurosauria</taxon>
        <taxon>Aves</taxon>
        <taxon>Neognathae</taxon>
        <taxon>Neoaves</taxon>
        <taxon>Columbimorphae</taxon>
        <taxon>Columbiformes</taxon>
        <taxon>Columbidae</taxon>
        <taxon>Columba</taxon>
    </lineage>
</organism>
<sequence length="679" mass="76313">MRQIINSAPSQMEIKKPFILSSMRLLLQDTNNKVKRALVQVISAMAHHGYLEQPGGEAMVEFLVRQCALPSEPQPKKQPADVDDLMSDGVRSISVNTLFLLSTTVDRMSNVLWPYLLEFVTPIAFTNALTPLCKSLLHLAVKKQEEGDSASLIRYDLNANLPSPHALTTRLLVVSSQPYAGDGRGAAALRLLSVLRCSVHPALEPLWSKKVPVLVEHLEENTEKPLSQKQWEEELLLFLQETLAAVSDNTWVCHFLTEMCRQLSSYNGVPAEKNFLYKCIGTTLGACASKDLVLKQLQELLETARYHEEVEREGLASCFGICAINHLEETLAKLEDFVKSDVFKKSVGLFSIFKDRSDNEVEKIKSTLILCYGYVAMYAPKELVLARIETDILKNIFQYFNTKVLGIKVETKDLTLKLCLIRSICMISQAIYNSAKCGDFIFSRKAELVAQMVELIKAEPLDTMRTPVRQRAMIICTYLVLLEPHLGDPDRTELLDTCLGSVLALPPEPGRDRDEDGADAGYREVLYGDTISALKDLLKSLLQRSLTPHGLQDMFAHLGPWIKSSKEHERQRAVEVSAALLDFYLSKLNVSTIIPFYNLGVLIALFSPRCSDSLASVRQHAIDCVYSLLYIQLCYEGFARDHRDEMVEGLKALKKGLEEPDFTVLFHTCTNIAMVWRMC</sequence>
<dbReference type="SUPFAM" id="SSF48371">
    <property type="entry name" value="ARM repeat"/>
    <property type="match status" value="1"/>
</dbReference>